<dbReference type="STRING" id="270351.Maq22A_c21590"/>
<dbReference type="KEGG" id="maqu:Maq22A_c21590"/>
<dbReference type="InterPro" id="IPR014057">
    <property type="entry name" value="HI1420"/>
</dbReference>
<name>A0A0C6FJV7_9HYPH</name>
<dbReference type="OrthoDB" id="9798416at2"/>
<evidence type="ECO:0000313" key="2">
    <source>
        <dbReference type="Proteomes" id="UP000061432"/>
    </source>
</evidence>
<accession>A0A0C6FJV7</accession>
<dbReference type="InterPro" id="IPR010982">
    <property type="entry name" value="Lambda_DNA-bd_dom_sf"/>
</dbReference>
<dbReference type="RefSeq" id="WP_060848305.1">
    <property type="nucleotide sequence ID" value="NZ_AP014704.1"/>
</dbReference>
<dbReference type="EMBL" id="AP014704">
    <property type="protein sequence ID" value="BAQ47332.1"/>
    <property type="molecule type" value="Genomic_DNA"/>
</dbReference>
<reference evidence="2" key="2">
    <citation type="submission" date="2015-01" db="EMBL/GenBank/DDBJ databases">
        <title>Complete genome sequence of Methylobacterium aquaticum strain 22A.</title>
        <authorList>
            <person name="Tani A."/>
            <person name="Ogura Y."/>
            <person name="Hayashi T."/>
        </authorList>
    </citation>
    <scope>NUCLEOTIDE SEQUENCE [LARGE SCALE GENOMIC DNA]</scope>
    <source>
        <strain evidence="2">MA-22A</strain>
    </source>
</reference>
<protein>
    <submittedName>
        <fullName evidence="1">Addiction module antitoxin</fullName>
    </submittedName>
</protein>
<dbReference type="Proteomes" id="UP000061432">
    <property type="component" value="Chromosome"/>
</dbReference>
<evidence type="ECO:0000313" key="1">
    <source>
        <dbReference type="EMBL" id="BAQ47332.1"/>
    </source>
</evidence>
<dbReference type="PANTHER" id="PTHR40275:SF1">
    <property type="entry name" value="SSL7038 PROTEIN"/>
    <property type="match status" value="1"/>
</dbReference>
<gene>
    <name evidence="1" type="ORF">Maq22A_c21590</name>
</gene>
<dbReference type="Gene3D" id="1.10.260.40">
    <property type="entry name" value="lambda repressor-like DNA-binding domains"/>
    <property type="match status" value="1"/>
</dbReference>
<dbReference type="GO" id="GO:0003677">
    <property type="term" value="F:DNA binding"/>
    <property type="evidence" value="ECO:0007669"/>
    <property type="project" value="InterPro"/>
</dbReference>
<dbReference type="Pfam" id="PF21716">
    <property type="entry name" value="dnstrm_HI1420"/>
    <property type="match status" value="1"/>
</dbReference>
<dbReference type="SUPFAM" id="SSF47413">
    <property type="entry name" value="lambda repressor-like DNA-binding domains"/>
    <property type="match status" value="1"/>
</dbReference>
<dbReference type="NCBIfam" id="TIGR02684">
    <property type="entry name" value="dnstrm_HI1420"/>
    <property type="match status" value="1"/>
</dbReference>
<sequence length="98" mass="10333">MPLETVPWDIVDSLDTPERVALYLEAVLEEGDPALLAAALGDVARAQGMTQIAKETGLSRETLYRTLSDKGNPQLATLMAVLKSLGLKLTVAPVTGAA</sequence>
<organism evidence="1 2">
    <name type="scientific">Methylobacterium aquaticum</name>
    <dbReference type="NCBI Taxonomy" id="270351"/>
    <lineage>
        <taxon>Bacteria</taxon>
        <taxon>Pseudomonadati</taxon>
        <taxon>Pseudomonadota</taxon>
        <taxon>Alphaproteobacteria</taxon>
        <taxon>Hyphomicrobiales</taxon>
        <taxon>Methylobacteriaceae</taxon>
        <taxon>Methylobacterium</taxon>
    </lineage>
</organism>
<dbReference type="PATRIC" id="fig|270351.10.peg.4174"/>
<dbReference type="AlphaFoldDB" id="A0A0C6FJV7"/>
<reference evidence="1 2" key="1">
    <citation type="journal article" date="2015" name="Genome Announc.">
        <title>Complete Genome Sequence of Methylobacterium aquaticum Strain 22A, Isolated from Racomitrium japonicum Moss.</title>
        <authorList>
            <person name="Tani A."/>
            <person name="Ogura Y."/>
            <person name="Hayashi T."/>
            <person name="Kimbara K."/>
        </authorList>
    </citation>
    <scope>NUCLEOTIDE SEQUENCE [LARGE SCALE GENOMIC DNA]</scope>
    <source>
        <strain evidence="1 2">MA-22A</strain>
    </source>
</reference>
<proteinExistence type="predicted"/>
<dbReference type="PANTHER" id="PTHR40275">
    <property type="entry name" value="SSL7038 PROTEIN"/>
    <property type="match status" value="1"/>
</dbReference>